<feature type="transmembrane region" description="Helical" evidence="10">
    <location>
        <begin position="409"/>
        <end position="432"/>
    </location>
</feature>
<evidence type="ECO:0000256" key="6">
    <source>
        <dbReference type="ARBA" id="ARBA00022989"/>
    </source>
</evidence>
<feature type="transmembrane region" description="Helical" evidence="10">
    <location>
        <begin position="104"/>
        <end position="132"/>
    </location>
</feature>
<dbReference type="OrthoDB" id="10021397at2759"/>
<protein>
    <submittedName>
        <fullName evidence="12">MFS general substrate transporter</fullName>
    </submittedName>
</protein>
<feature type="transmembrane region" description="Helical" evidence="10">
    <location>
        <begin position="264"/>
        <end position="283"/>
    </location>
</feature>
<evidence type="ECO:0000256" key="2">
    <source>
        <dbReference type="ARBA" id="ARBA00007520"/>
    </source>
</evidence>
<evidence type="ECO:0000256" key="8">
    <source>
        <dbReference type="ARBA" id="ARBA00023180"/>
    </source>
</evidence>
<dbReference type="PANTHER" id="PTHR23501:SF199">
    <property type="entry name" value="MFS EFFLUX TRANSPORTER INPD-RELATED"/>
    <property type="match status" value="1"/>
</dbReference>
<evidence type="ECO:0000256" key="10">
    <source>
        <dbReference type="SAM" id="Phobius"/>
    </source>
</evidence>
<keyword evidence="4" id="KW-1003">Cell membrane</keyword>
<feature type="transmembrane region" description="Helical" evidence="10">
    <location>
        <begin position="569"/>
        <end position="592"/>
    </location>
</feature>
<dbReference type="PANTHER" id="PTHR23501">
    <property type="entry name" value="MAJOR FACILITATOR SUPERFAMILY"/>
    <property type="match status" value="1"/>
</dbReference>
<reference evidence="12 13" key="1">
    <citation type="journal article" date="2018" name="Nat. Ecol. Evol.">
        <title>Pezizomycetes genomes reveal the molecular basis of ectomycorrhizal truffle lifestyle.</title>
        <authorList>
            <person name="Murat C."/>
            <person name="Payen T."/>
            <person name="Noel B."/>
            <person name="Kuo A."/>
            <person name="Morin E."/>
            <person name="Chen J."/>
            <person name="Kohler A."/>
            <person name="Krizsan K."/>
            <person name="Balestrini R."/>
            <person name="Da Silva C."/>
            <person name="Montanini B."/>
            <person name="Hainaut M."/>
            <person name="Levati E."/>
            <person name="Barry K.W."/>
            <person name="Belfiori B."/>
            <person name="Cichocki N."/>
            <person name="Clum A."/>
            <person name="Dockter R.B."/>
            <person name="Fauchery L."/>
            <person name="Guy J."/>
            <person name="Iotti M."/>
            <person name="Le Tacon F."/>
            <person name="Lindquist E.A."/>
            <person name="Lipzen A."/>
            <person name="Malagnac F."/>
            <person name="Mello A."/>
            <person name="Molinier V."/>
            <person name="Miyauchi S."/>
            <person name="Poulain J."/>
            <person name="Riccioni C."/>
            <person name="Rubini A."/>
            <person name="Sitrit Y."/>
            <person name="Splivallo R."/>
            <person name="Traeger S."/>
            <person name="Wang M."/>
            <person name="Zifcakova L."/>
            <person name="Wipf D."/>
            <person name="Zambonelli A."/>
            <person name="Paolocci F."/>
            <person name="Nowrousian M."/>
            <person name="Ottonello S."/>
            <person name="Baldrian P."/>
            <person name="Spatafora J.W."/>
            <person name="Henrissat B."/>
            <person name="Nagy L.G."/>
            <person name="Aury J.M."/>
            <person name="Wincker P."/>
            <person name="Grigoriev I.V."/>
            <person name="Bonfante P."/>
            <person name="Martin F.M."/>
        </authorList>
    </citation>
    <scope>NUCLEOTIDE SEQUENCE [LARGE SCALE GENOMIC DNA]</scope>
    <source>
        <strain evidence="12 13">120613-1</strain>
    </source>
</reference>
<dbReference type="PROSITE" id="PS50850">
    <property type="entry name" value="MFS"/>
    <property type="match status" value="1"/>
</dbReference>
<feature type="region of interest" description="Disordered" evidence="9">
    <location>
        <begin position="1"/>
        <end position="99"/>
    </location>
</feature>
<dbReference type="InterPro" id="IPR036259">
    <property type="entry name" value="MFS_trans_sf"/>
</dbReference>
<keyword evidence="3" id="KW-0813">Transport</keyword>
<dbReference type="Proteomes" id="UP000276215">
    <property type="component" value="Unassembled WGS sequence"/>
</dbReference>
<dbReference type="Gene3D" id="1.20.1250.20">
    <property type="entry name" value="MFS general substrate transporter like domains"/>
    <property type="match status" value="1"/>
</dbReference>
<organism evidence="12 13">
    <name type="scientific">Choiromyces venosus 120613-1</name>
    <dbReference type="NCBI Taxonomy" id="1336337"/>
    <lineage>
        <taxon>Eukaryota</taxon>
        <taxon>Fungi</taxon>
        <taxon>Dikarya</taxon>
        <taxon>Ascomycota</taxon>
        <taxon>Pezizomycotina</taxon>
        <taxon>Pezizomycetes</taxon>
        <taxon>Pezizales</taxon>
        <taxon>Tuberaceae</taxon>
        <taxon>Choiromyces</taxon>
    </lineage>
</organism>
<evidence type="ECO:0000313" key="12">
    <source>
        <dbReference type="EMBL" id="RPA90789.1"/>
    </source>
</evidence>
<dbReference type="Gene3D" id="1.20.1720.10">
    <property type="entry name" value="Multidrug resistance protein D"/>
    <property type="match status" value="1"/>
</dbReference>
<feature type="transmembrane region" description="Helical" evidence="10">
    <location>
        <begin position="304"/>
        <end position="323"/>
    </location>
</feature>
<feature type="compositionally biased region" description="Low complexity" evidence="9">
    <location>
        <begin position="21"/>
        <end position="35"/>
    </location>
</feature>
<dbReference type="CDD" id="cd17502">
    <property type="entry name" value="MFS_Azr1_MDR_like"/>
    <property type="match status" value="1"/>
</dbReference>
<keyword evidence="8" id="KW-0325">Glycoprotein</keyword>
<evidence type="ECO:0000259" key="11">
    <source>
        <dbReference type="PROSITE" id="PS50850"/>
    </source>
</evidence>
<dbReference type="GO" id="GO:0005886">
    <property type="term" value="C:plasma membrane"/>
    <property type="evidence" value="ECO:0007669"/>
    <property type="project" value="UniProtKB-SubCell"/>
</dbReference>
<feature type="transmembrane region" description="Helical" evidence="10">
    <location>
        <begin position="144"/>
        <end position="162"/>
    </location>
</feature>
<feature type="transmembrane region" description="Helical" evidence="10">
    <location>
        <begin position="376"/>
        <end position="397"/>
    </location>
</feature>
<keyword evidence="6 10" id="KW-1133">Transmembrane helix</keyword>
<dbReference type="GO" id="GO:0022857">
    <property type="term" value="F:transmembrane transporter activity"/>
    <property type="evidence" value="ECO:0007669"/>
    <property type="project" value="InterPro"/>
</dbReference>
<feature type="domain" description="Major facilitator superfamily (MFS) profile" evidence="11">
    <location>
        <begin position="109"/>
        <end position="597"/>
    </location>
</feature>
<evidence type="ECO:0000256" key="4">
    <source>
        <dbReference type="ARBA" id="ARBA00022475"/>
    </source>
</evidence>
<feature type="transmembrane region" description="Helical" evidence="10">
    <location>
        <begin position="174"/>
        <end position="193"/>
    </location>
</feature>
<keyword evidence="7 10" id="KW-0472">Membrane</keyword>
<comment type="similarity">
    <text evidence="2">Belongs to the major facilitator superfamily. TCR/Tet family.</text>
</comment>
<dbReference type="InterPro" id="IPR011701">
    <property type="entry name" value="MFS"/>
</dbReference>
<feature type="transmembrane region" description="Helical" evidence="10">
    <location>
        <begin position="232"/>
        <end position="252"/>
    </location>
</feature>
<keyword evidence="5 10" id="KW-0812">Transmembrane</keyword>
<comment type="subcellular location">
    <subcellularLocation>
        <location evidence="1">Cell membrane</location>
        <topology evidence="1">Multi-pass membrane protein</topology>
    </subcellularLocation>
</comment>
<proteinExistence type="inferred from homology"/>
<sequence>MGKTESTGLNPPHPVLKKNHSTATMATTTDSSTLAPSVNNDVGGTREKGFLDNSRPVSPNFDSEKRHITPTTDGEKVVTKKDADAHSEGGSEGSEDETQYPGPLALTLITTALSLAVFLVALDQTIIATAIPKITDHFGALNDVGWYGSAYMLTICSFQLVYGKIYTFFSLKWVFLAAIGVFELGSLICGSAPTSKALIVGRAIAGLGCAGIFSGALIILAHSVPLRKRPMYTGFIGAMYGIASVAGPLMGGGFTDHATWRWCFYINLPIGAFTIGVMVLFFTPPKRAKADKLTLSEKLKQVDFVGTGLLLPGVVCLLLALQWGGTTYKWGSGRIIGLLVAAFILLAAFVATQFWRQEKATIPPRIIKQRSIAFSSLLSFSIGSAFMLLVFYIPIWLQAIKSVSATKSGIMNLPLILGVVVLSILAGVLVTICGYYTPFMIAGAAICAIGAGLLTTFEVDTGHAKWIGYQFICGAGIGLCMQQPMIAAQTVLKLEDVPTGTAVIVFFQTLGGALFISVGQNVFTNKLVSGLAKSLPNIDPAAILNAGATSLKSSFPADMHPIIIKEYNHALVVCFYPAVAMAVVGVIASLGVEWESVKGKKVEAVAGA</sequence>
<name>A0A3N4IXS7_9PEZI</name>
<gene>
    <name evidence="12" type="ORF">L873DRAFT_1820515</name>
</gene>
<feature type="transmembrane region" description="Helical" evidence="10">
    <location>
        <begin position="502"/>
        <end position="523"/>
    </location>
</feature>
<evidence type="ECO:0000256" key="3">
    <source>
        <dbReference type="ARBA" id="ARBA00022448"/>
    </source>
</evidence>
<evidence type="ECO:0000313" key="13">
    <source>
        <dbReference type="Proteomes" id="UP000276215"/>
    </source>
</evidence>
<dbReference type="EMBL" id="ML120514">
    <property type="protein sequence ID" value="RPA90789.1"/>
    <property type="molecule type" value="Genomic_DNA"/>
</dbReference>
<feature type="transmembrane region" description="Helical" evidence="10">
    <location>
        <begin position="199"/>
        <end position="220"/>
    </location>
</feature>
<feature type="transmembrane region" description="Helical" evidence="10">
    <location>
        <begin position="463"/>
        <end position="481"/>
    </location>
</feature>
<dbReference type="STRING" id="1336337.A0A3N4IXS7"/>
<dbReference type="FunFam" id="1.20.1250.20:FF:000489">
    <property type="entry name" value="MFS general substrate transporter"/>
    <property type="match status" value="1"/>
</dbReference>
<dbReference type="FunFam" id="1.20.1720.10:FF:000012">
    <property type="entry name" value="MFS toxin efflux pump (AflT)"/>
    <property type="match status" value="1"/>
</dbReference>
<evidence type="ECO:0000256" key="9">
    <source>
        <dbReference type="SAM" id="MobiDB-lite"/>
    </source>
</evidence>
<dbReference type="SUPFAM" id="SSF103473">
    <property type="entry name" value="MFS general substrate transporter"/>
    <property type="match status" value="1"/>
</dbReference>
<feature type="transmembrane region" description="Helical" evidence="10">
    <location>
        <begin position="335"/>
        <end position="355"/>
    </location>
</feature>
<keyword evidence="13" id="KW-1185">Reference proteome</keyword>
<feature type="compositionally biased region" description="Basic and acidic residues" evidence="9">
    <location>
        <begin position="62"/>
        <end position="89"/>
    </location>
</feature>
<dbReference type="InterPro" id="IPR020846">
    <property type="entry name" value="MFS_dom"/>
</dbReference>
<evidence type="ECO:0000256" key="5">
    <source>
        <dbReference type="ARBA" id="ARBA00022692"/>
    </source>
</evidence>
<accession>A0A3N4IXS7</accession>
<dbReference type="FunFam" id="1.20.1250.20:FF:000196">
    <property type="entry name" value="MFS toxin efflux pump (AflT)"/>
    <property type="match status" value="1"/>
</dbReference>
<feature type="transmembrane region" description="Helical" evidence="10">
    <location>
        <begin position="439"/>
        <end position="457"/>
    </location>
</feature>
<dbReference type="Pfam" id="PF07690">
    <property type="entry name" value="MFS_1"/>
    <property type="match status" value="1"/>
</dbReference>
<evidence type="ECO:0000256" key="7">
    <source>
        <dbReference type="ARBA" id="ARBA00023136"/>
    </source>
</evidence>
<evidence type="ECO:0000256" key="1">
    <source>
        <dbReference type="ARBA" id="ARBA00004651"/>
    </source>
</evidence>
<dbReference type="AlphaFoldDB" id="A0A3N4IXS7"/>